<name>A0A3E1RAV2_9BURK</name>
<accession>A0A3E1RAV2</accession>
<comment type="caution">
    <text evidence="1">The sequence shown here is derived from an EMBL/GenBank/DDBJ whole genome shotgun (WGS) entry which is preliminary data.</text>
</comment>
<protein>
    <submittedName>
        <fullName evidence="1">Uncharacterized protein</fullName>
    </submittedName>
</protein>
<organism evidence="1 2">
    <name type="scientific">Rhodoferax lacus</name>
    <dbReference type="NCBI Taxonomy" id="2184758"/>
    <lineage>
        <taxon>Bacteria</taxon>
        <taxon>Pseudomonadati</taxon>
        <taxon>Pseudomonadota</taxon>
        <taxon>Betaproteobacteria</taxon>
        <taxon>Burkholderiales</taxon>
        <taxon>Comamonadaceae</taxon>
        <taxon>Rhodoferax</taxon>
    </lineage>
</organism>
<evidence type="ECO:0000313" key="1">
    <source>
        <dbReference type="EMBL" id="RFO96494.1"/>
    </source>
</evidence>
<dbReference type="Proteomes" id="UP000260665">
    <property type="component" value="Unassembled WGS sequence"/>
</dbReference>
<dbReference type="RefSeq" id="WP_117177735.1">
    <property type="nucleotide sequence ID" value="NZ_QFZK01000007.1"/>
</dbReference>
<gene>
    <name evidence="1" type="ORF">DIC66_12685</name>
</gene>
<dbReference type="AlphaFoldDB" id="A0A3E1RAV2"/>
<sequence length="165" mass="17010">MFIAINAMVGADIPEPRQRFGKRRQFLLAASLSTALLLTACGGGGEARIPVDFNIGVTVGGQLLSATPVAPGGSLALAVHAGQSVILDAGEPVVWTLLVGGSRIGSGVQIYYSGISITATPLNRSSAVLDTYARYPLLADVPVTLVATSTYDSVQVVTLNLLITN</sequence>
<keyword evidence="2" id="KW-1185">Reference proteome</keyword>
<dbReference type="EMBL" id="QFZK01000007">
    <property type="protein sequence ID" value="RFO96494.1"/>
    <property type="molecule type" value="Genomic_DNA"/>
</dbReference>
<proteinExistence type="predicted"/>
<evidence type="ECO:0000313" key="2">
    <source>
        <dbReference type="Proteomes" id="UP000260665"/>
    </source>
</evidence>
<reference evidence="1 2" key="1">
    <citation type="submission" date="2018-05" db="EMBL/GenBank/DDBJ databases">
        <title>Rhodoferax soyangensis sp.nov., isolated from an oligotrophic freshwater lake.</title>
        <authorList>
            <person name="Park M."/>
        </authorList>
    </citation>
    <scope>NUCLEOTIDE SEQUENCE [LARGE SCALE GENOMIC DNA]</scope>
    <source>
        <strain evidence="1 2">IMCC26218</strain>
    </source>
</reference>